<evidence type="ECO:0000313" key="3">
    <source>
        <dbReference type="Proteomes" id="UP001341840"/>
    </source>
</evidence>
<protein>
    <submittedName>
        <fullName evidence="2">Uncharacterized protein</fullName>
    </submittedName>
</protein>
<dbReference type="Proteomes" id="UP001341840">
    <property type="component" value="Unassembled WGS sequence"/>
</dbReference>
<evidence type="ECO:0000313" key="2">
    <source>
        <dbReference type="EMBL" id="MED6196674.1"/>
    </source>
</evidence>
<sequence>MYNNNDHTHILSTHHQHTTNTPPSIHHNSLTGAPIAAPPVATRSSRPHLRIHTKFE</sequence>
<name>A0ABU6XHP3_9FABA</name>
<dbReference type="EMBL" id="JASCZI010211783">
    <property type="protein sequence ID" value="MED6196674.1"/>
    <property type="molecule type" value="Genomic_DNA"/>
</dbReference>
<feature type="compositionally biased region" description="Basic residues" evidence="1">
    <location>
        <begin position="45"/>
        <end position="56"/>
    </location>
</feature>
<keyword evidence="3" id="KW-1185">Reference proteome</keyword>
<feature type="compositionally biased region" description="Polar residues" evidence="1">
    <location>
        <begin position="18"/>
        <end position="31"/>
    </location>
</feature>
<organism evidence="2 3">
    <name type="scientific">Stylosanthes scabra</name>
    <dbReference type="NCBI Taxonomy" id="79078"/>
    <lineage>
        <taxon>Eukaryota</taxon>
        <taxon>Viridiplantae</taxon>
        <taxon>Streptophyta</taxon>
        <taxon>Embryophyta</taxon>
        <taxon>Tracheophyta</taxon>
        <taxon>Spermatophyta</taxon>
        <taxon>Magnoliopsida</taxon>
        <taxon>eudicotyledons</taxon>
        <taxon>Gunneridae</taxon>
        <taxon>Pentapetalae</taxon>
        <taxon>rosids</taxon>
        <taxon>fabids</taxon>
        <taxon>Fabales</taxon>
        <taxon>Fabaceae</taxon>
        <taxon>Papilionoideae</taxon>
        <taxon>50 kb inversion clade</taxon>
        <taxon>dalbergioids sensu lato</taxon>
        <taxon>Dalbergieae</taxon>
        <taxon>Pterocarpus clade</taxon>
        <taxon>Stylosanthes</taxon>
    </lineage>
</organism>
<comment type="caution">
    <text evidence="2">The sequence shown here is derived from an EMBL/GenBank/DDBJ whole genome shotgun (WGS) entry which is preliminary data.</text>
</comment>
<accession>A0ABU6XHP3</accession>
<evidence type="ECO:0000256" key="1">
    <source>
        <dbReference type="SAM" id="MobiDB-lite"/>
    </source>
</evidence>
<feature type="region of interest" description="Disordered" evidence="1">
    <location>
        <begin position="1"/>
        <end position="56"/>
    </location>
</feature>
<proteinExistence type="predicted"/>
<feature type="compositionally biased region" description="Polar residues" evidence="1">
    <location>
        <begin position="1"/>
        <end position="11"/>
    </location>
</feature>
<gene>
    <name evidence="2" type="ORF">PIB30_049605</name>
</gene>
<feature type="non-terminal residue" evidence="2">
    <location>
        <position position="56"/>
    </location>
</feature>
<reference evidence="2 3" key="1">
    <citation type="journal article" date="2023" name="Plants (Basel)">
        <title>Bridging the Gap: Combining Genomics and Transcriptomics Approaches to Understand Stylosanthes scabra, an Orphan Legume from the Brazilian Caatinga.</title>
        <authorList>
            <person name="Ferreira-Neto J.R.C."/>
            <person name="da Silva M.D."/>
            <person name="Binneck E."/>
            <person name="de Melo N.F."/>
            <person name="da Silva R.H."/>
            <person name="de Melo A.L.T.M."/>
            <person name="Pandolfi V."/>
            <person name="Bustamante F.O."/>
            <person name="Brasileiro-Vidal A.C."/>
            <person name="Benko-Iseppon A.M."/>
        </authorList>
    </citation>
    <scope>NUCLEOTIDE SEQUENCE [LARGE SCALE GENOMIC DNA]</scope>
    <source>
        <tissue evidence="2">Leaves</tissue>
    </source>
</reference>